<dbReference type="Proteomes" id="UP000076962">
    <property type="component" value="Unassembled WGS sequence"/>
</dbReference>
<dbReference type="AlphaFoldDB" id="A0A176S4D2"/>
<sequence length="74" mass="8582">MTQRLKDALLVRLFHGGRELDGKAAQLRHNPLYQRAKDPNYSLIERYPDALLVRLFHGGRELDGKAARHRHNPL</sequence>
<comment type="caution">
    <text evidence="1">The sequence shown here is derived from an EMBL/GenBank/DDBJ whole genome shotgun (WGS) entry which is preliminary data.</text>
</comment>
<proteinExistence type="predicted"/>
<evidence type="ECO:0000313" key="2">
    <source>
        <dbReference type="Proteomes" id="UP000076962"/>
    </source>
</evidence>
<name>A0A176S4D2_9GAMM</name>
<accession>A0A176S4D2</accession>
<reference evidence="1 2" key="1">
    <citation type="submission" date="2016-05" db="EMBL/GenBank/DDBJ databases">
        <title>Single-cell genome of chain-forming Candidatus Thiomargarita nelsonii and comparison to other large sulfur-oxidizing bacteria.</title>
        <authorList>
            <person name="Winkel M."/>
            <person name="Salman V."/>
            <person name="Woyke T."/>
            <person name="Schulz-Vogt H."/>
            <person name="Richter M."/>
            <person name="Flood B."/>
            <person name="Bailey J."/>
            <person name="Amann R."/>
            <person name="Mussmann M."/>
        </authorList>
    </citation>
    <scope>NUCLEOTIDE SEQUENCE [LARGE SCALE GENOMIC DNA]</scope>
    <source>
        <strain evidence="1 2">THI036</strain>
    </source>
</reference>
<keyword evidence="2" id="KW-1185">Reference proteome</keyword>
<organism evidence="1 2">
    <name type="scientific">Candidatus Thiomargarita nelsonii</name>
    <dbReference type="NCBI Taxonomy" id="1003181"/>
    <lineage>
        <taxon>Bacteria</taxon>
        <taxon>Pseudomonadati</taxon>
        <taxon>Pseudomonadota</taxon>
        <taxon>Gammaproteobacteria</taxon>
        <taxon>Thiotrichales</taxon>
        <taxon>Thiotrichaceae</taxon>
        <taxon>Thiomargarita</taxon>
    </lineage>
</organism>
<gene>
    <name evidence="1" type="ORF">THIOM_001419</name>
</gene>
<protein>
    <submittedName>
        <fullName evidence="1">Uncharacterized protein</fullName>
    </submittedName>
</protein>
<dbReference type="EMBL" id="LUTY01000753">
    <property type="protein sequence ID" value="OAD22766.1"/>
    <property type="molecule type" value="Genomic_DNA"/>
</dbReference>
<evidence type="ECO:0000313" key="1">
    <source>
        <dbReference type="EMBL" id="OAD22766.1"/>
    </source>
</evidence>